<dbReference type="EMBL" id="JARJCM010000024">
    <property type="protein sequence ID" value="KAJ7039989.1"/>
    <property type="molecule type" value="Genomic_DNA"/>
</dbReference>
<sequence length="253" mass="28939">MSKLENFMPERRVLGGSGCHIITDRAATLMETKATRLRHTNEQLHQHRAHKPYPSVSRGPSYGGGQTEPCSLKNNKSNTRVTDELLTNKSFQHLIRFGNFSFFIFAPSSSCTYFQTQMALLRDQIHWSGTRPSLSSPHAPFTSDPTPSLSPTLIYSNLFRIFMNFFAWPLTVKLKPEAWLSFRPKCRKTPYRGSNSDAKPKTSSRNQEDEEKIKLERENCWERDTDNRERAAAALMSKIWFHGILGPLQATSQ</sequence>
<protein>
    <submittedName>
        <fullName evidence="2">Uncharacterized protein</fullName>
    </submittedName>
</protein>
<feature type="compositionally biased region" description="Polar residues" evidence="1">
    <location>
        <begin position="192"/>
        <end position="205"/>
    </location>
</feature>
<accession>A0AAD6T601</accession>
<comment type="caution">
    <text evidence="2">The sequence shown here is derived from an EMBL/GenBank/DDBJ whole genome shotgun (WGS) entry which is preliminary data.</text>
</comment>
<reference evidence="2" key="1">
    <citation type="submission" date="2023-03" db="EMBL/GenBank/DDBJ databases">
        <title>Massive genome expansion in bonnet fungi (Mycena s.s.) driven by repeated elements and novel gene families across ecological guilds.</title>
        <authorList>
            <consortium name="Lawrence Berkeley National Laboratory"/>
            <person name="Harder C.B."/>
            <person name="Miyauchi S."/>
            <person name="Viragh M."/>
            <person name="Kuo A."/>
            <person name="Thoen E."/>
            <person name="Andreopoulos B."/>
            <person name="Lu D."/>
            <person name="Skrede I."/>
            <person name="Drula E."/>
            <person name="Henrissat B."/>
            <person name="Morin E."/>
            <person name="Kohler A."/>
            <person name="Barry K."/>
            <person name="LaButti K."/>
            <person name="Morin E."/>
            <person name="Salamov A."/>
            <person name="Lipzen A."/>
            <person name="Mereny Z."/>
            <person name="Hegedus B."/>
            <person name="Baldrian P."/>
            <person name="Stursova M."/>
            <person name="Weitz H."/>
            <person name="Taylor A."/>
            <person name="Grigoriev I.V."/>
            <person name="Nagy L.G."/>
            <person name="Martin F."/>
            <person name="Kauserud H."/>
        </authorList>
    </citation>
    <scope>NUCLEOTIDE SEQUENCE</scope>
    <source>
        <strain evidence="2">CBHHK200</strain>
    </source>
</reference>
<keyword evidence="3" id="KW-1185">Reference proteome</keyword>
<dbReference type="Proteomes" id="UP001218188">
    <property type="component" value="Unassembled WGS sequence"/>
</dbReference>
<organism evidence="2 3">
    <name type="scientific">Mycena alexandri</name>
    <dbReference type="NCBI Taxonomy" id="1745969"/>
    <lineage>
        <taxon>Eukaryota</taxon>
        <taxon>Fungi</taxon>
        <taxon>Dikarya</taxon>
        <taxon>Basidiomycota</taxon>
        <taxon>Agaricomycotina</taxon>
        <taxon>Agaricomycetes</taxon>
        <taxon>Agaricomycetidae</taxon>
        <taxon>Agaricales</taxon>
        <taxon>Marasmiineae</taxon>
        <taxon>Mycenaceae</taxon>
        <taxon>Mycena</taxon>
    </lineage>
</organism>
<feature type="region of interest" description="Disordered" evidence="1">
    <location>
        <begin position="42"/>
        <end position="76"/>
    </location>
</feature>
<evidence type="ECO:0000313" key="3">
    <source>
        <dbReference type="Proteomes" id="UP001218188"/>
    </source>
</evidence>
<evidence type="ECO:0000256" key="1">
    <source>
        <dbReference type="SAM" id="MobiDB-lite"/>
    </source>
</evidence>
<name>A0AAD6T601_9AGAR</name>
<dbReference type="AlphaFoldDB" id="A0AAD6T601"/>
<proteinExistence type="predicted"/>
<gene>
    <name evidence="2" type="ORF">C8F04DRAFT_1178341</name>
</gene>
<feature type="region of interest" description="Disordered" evidence="1">
    <location>
        <begin position="190"/>
        <end position="212"/>
    </location>
</feature>
<evidence type="ECO:0000313" key="2">
    <source>
        <dbReference type="EMBL" id="KAJ7039989.1"/>
    </source>
</evidence>